<dbReference type="Pfam" id="PF17152">
    <property type="entry name" value="CHASE8"/>
    <property type="match status" value="1"/>
</dbReference>
<dbReference type="Pfam" id="PF00672">
    <property type="entry name" value="HAMP"/>
    <property type="match status" value="1"/>
</dbReference>
<dbReference type="SMART" id="SM00387">
    <property type="entry name" value="HATPase_c"/>
    <property type="match status" value="1"/>
</dbReference>
<dbReference type="FunFam" id="3.30.565.10:FF:000023">
    <property type="entry name" value="PAS domain-containing sensor histidine kinase"/>
    <property type="match status" value="1"/>
</dbReference>
<evidence type="ECO:0000256" key="6">
    <source>
        <dbReference type="ARBA" id="ARBA00022679"/>
    </source>
</evidence>
<feature type="domain" description="Histidine kinase" evidence="13">
    <location>
        <begin position="266"/>
        <end position="480"/>
    </location>
</feature>
<dbReference type="Gene3D" id="1.10.287.130">
    <property type="match status" value="1"/>
</dbReference>
<protein>
    <recommendedName>
        <fullName evidence="3">histidine kinase</fullName>
        <ecNumber evidence="3">2.7.13.3</ecNumber>
    </recommendedName>
</protein>
<dbReference type="InterPro" id="IPR050351">
    <property type="entry name" value="BphY/WalK/GraS-like"/>
</dbReference>
<dbReference type="PRINTS" id="PR00344">
    <property type="entry name" value="BCTRLSENSOR"/>
</dbReference>
<feature type="domain" description="HAMP" evidence="14">
    <location>
        <begin position="180"/>
        <end position="233"/>
    </location>
</feature>
<keyword evidence="11 12" id="KW-0472">Membrane</keyword>
<comment type="subcellular location">
    <subcellularLocation>
        <location evidence="2">Cell membrane</location>
    </subcellularLocation>
</comment>
<dbReference type="Pfam" id="PF02518">
    <property type="entry name" value="HATPase_c"/>
    <property type="match status" value="1"/>
</dbReference>
<dbReference type="CDD" id="cd00082">
    <property type="entry name" value="HisKA"/>
    <property type="match status" value="1"/>
</dbReference>
<dbReference type="GO" id="GO:0005524">
    <property type="term" value="F:ATP binding"/>
    <property type="evidence" value="ECO:0007669"/>
    <property type="project" value="UniProtKB-KW"/>
</dbReference>
<sequence length="491" mass="54449">MTTVRTTIRRKLVAGMMLTSVAVLVLTGAALVVFDIVSFRRALVRALVTRAQILAANSSGALAFENPEDASQILAALKPDPSMVAAALYDQQGRVLAAYPVPAAAPARWPRKTGSGQRFEKKWLVVDQPVLEDGRWLGTLYLKSDLRALDERLRLYELVVALAIVGSSGVALALAAWLQRGIARPVRALAEAARNVSEHKDYTIRAHVVSDDELGLLAESFNEMLREIEKRDVDLRQLNADLEWRVNARTAQLEASNHELEAFSYSVSHDLRAPLRHVDGFADLLQRHARESLDDKARHYLAQISDSAQSMGRLIDDLLVFSRMGRTEMQDQRVDLNVLVEEARRVLANEAANRDIHWRVSPLPETRGDPAMLQLVFANLVSNAIKYTAGRAGAEIAIGAEQSDRETVVCVRDNGVGFDMNYSHKLFGVFQRLHSADEFEGTGIGLANVRRIVQRHGGRTWAEGEVGRGAAFFFSLPRETQGEWSERKEAA</sequence>
<evidence type="ECO:0000259" key="14">
    <source>
        <dbReference type="PROSITE" id="PS50885"/>
    </source>
</evidence>
<reference evidence="15 16" key="1">
    <citation type="journal article" date="2019" name="Nat. Microbiol.">
        <title>Mediterranean grassland soil C-N compound turnover is dependent on rainfall and depth, and is mediated by genomically divergent microorganisms.</title>
        <authorList>
            <person name="Diamond S."/>
            <person name="Andeer P.F."/>
            <person name="Li Z."/>
            <person name="Crits-Christoph A."/>
            <person name="Burstein D."/>
            <person name="Anantharaman K."/>
            <person name="Lane K.R."/>
            <person name="Thomas B.C."/>
            <person name="Pan C."/>
            <person name="Northen T.R."/>
            <person name="Banfield J.F."/>
        </authorList>
    </citation>
    <scope>NUCLEOTIDE SEQUENCE [LARGE SCALE GENOMIC DNA]</scope>
    <source>
        <strain evidence="15">WS_3</strain>
    </source>
</reference>
<proteinExistence type="predicted"/>
<keyword evidence="5" id="KW-0597">Phosphoprotein</keyword>
<dbReference type="InterPro" id="IPR005467">
    <property type="entry name" value="His_kinase_dom"/>
</dbReference>
<dbReference type="SUPFAM" id="SSF158472">
    <property type="entry name" value="HAMP domain-like"/>
    <property type="match status" value="1"/>
</dbReference>
<dbReference type="SMART" id="SM00304">
    <property type="entry name" value="HAMP"/>
    <property type="match status" value="1"/>
</dbReference>
<keyword evidence="12" id="KW-1133">Transmembrane helix</keyword>
<dbReference type="PROSITE" id="PS50885">
    <property type="entry name" value="HAMP"/>
    <property type="match status" value="1"/>
</dbReference>
<dbReference type="FunFam" id="1.10.287.130:FF:000070">
    <property type="entry name" value="Histidine kinase sensor protein"/>
    <property type="match status" value="1"/>
</dbReference>
<gene>
    <name evidence="15" type="ORF">E6K73_10760</name>
</gene>
<keyword evidence="6" id="KW-0808">Transferase</keyword>
<accession>A0A538SC64</accession>
<dbReference type="GO" id="GO:0030295">
    <property type="term" value="F:protein kinase activator activity"/>
    <property type="evidence" value="ECO:0007669"/>
    <property type="project" value="TreeGrafter"/>
</dbReference>
<dbReference type="InterPro" id="IPR003661">
    <property type="entry name" value="HisK_dim/P_dom"/>
</dbReference>
<dbReference type="AlphaFoldDB" id="A0A538SC64"/>
<dbReference type="Pfam" id="PF00512">
    <property type="entry name" value="HisKA"/>
    <property type="match status" value="1"/>
</dbReference>
<evidence type="ECO:0000256" key="11">
    <source>
        <dbReference type="ARBA" id="ARBA00023136"/>
    </source>
</evidence>
<evidence type="ECO:0000256" key="1">
    <source>
        <dbReference type="ARBA" id="ARBA00000085"/>
    </source>
</evidence>
<dbReference type="Gene3D" id="3.30.565.10">
    <property type="entry name" value="Histidine kinase-like ATPase, C-terminal domain"/>
    <property type="match status" value="1"/>
</dbReference>
<feature type="transmembrane region" description="Helical" evidence="12">
    <location>
        <begin position="12"/>
        <end position="37"/>
    </location>
</feature>
<evidence type="ECO:0000313" key="15">
    <source>
        <dbReference type="EMBL" id="TMQ48958.1"/>
    </source>
</evidence>
<dbReference type="SMART" id="SM00388">
    <property type="entry name" value="HisKA"/>
    <property type="match status" value="1"/>
</dbReference>
<dbReference type="InterPro" id="IPR003594">
    <property type="entry name" value="HATPase_dom"/>
</dbReference>
<dbReference type="InterPro" id="IPR036890">
    <property type="entry name" value="HATPase_C_sf"/>
</dbReference>
<dbReference type="InterPro" id="IPR004358">
    <property type="entry name" value="Sig_transdc_His_kin-like_C"/>
</dbReference>
<comment type="caution">
    <text evidence="15">The sequence shown here is derived from an EMBL/GenBank/DDBJ whole genome shotgun (WGS) entry which is preliminary data.</text>
</comment>
<dbReference type="Gene3D" id="6.10.340.10">
    <property type="match status" value="1"/>
</dbReference>
<comment type="catalytic activity">
    <reaction evidence="1">
        <text>ATP + protein L-histidine = ADP + protein N-phospho-L-histidine.</text>
        <dbReference type="EC" id="2.7.13.3"/>
    </reaction>
</comment>
<dbReference type="GO" id="GO:0007234">
    <property type="term" value="P:osmosensory signaling via phosphorelay pathway"/>
    <property type="evidence" value="ECO:0007669"/>
    <property type="project" value="TreeGrafter"/>
</dbReference>
<dbReference type="EC" id="2.7.13.3" evidence="3"/>
<evidence type="ECO:0000256" key="10">
    <source>
        <dbReference type="ARBA" id="ARBA00023012"/>
    </source>
</evidence>
<dbReference type="GO" id="GO:0005886">
    <property type="term" value="C:plasma membrane"/>
    <property type="evidence" value="ECO:0007669"/>
    <property type="project" value="UniProtKB-SubCell"/>
</dbReference>
<dbReference type="CDD" id="cd06225">
    <property type="entry name" value="HAMP"/>
    <property type="match status" value="1"/>
</dbReference>
<evidence type="ECO:0000256" key="3">
    <source>
        <dbReference type="ARBA" id="ARBA00012438"/>
    </source>
</evidence>
<keyword evidence="8" id="KW-0418">Kinase</keyword>
<evidence type="ECO:0000256" key="4">
    <source>
        <dbReference type="ARBA" id="ARBA00022475"/>
    </source>
</evidence>
<evidence type="ECO:0000313" key="16">
    <source>
        <dbReference type="Proteomes" id="UP000320184"/>
    </source>
</evidence>
<dbReference type="InterPro" id="IPR033417">
    <property type="entry name" value="CHASE8"/>
</dbReference>
<dbReference type="PANTHER" id="PTHR42878:SF15">
    <property type="entry name" value="BACTERIOPHYTOCHROME"/>
    <property type="match status" value="1"/>
</dbReference>
<evidence type="ECO:0000256" key="9">
    <source>
        <dbReference type="ARBA" id="ARBA00022840"/>
    </source>
</evidence>
<evidence type="ECO:0000256" key="8">
    <source>
        <dbReference type="ARBA" id="ARBA00022777"/>
    </source>
</evidence>
<dbReference type="InterPro" id="IPR003660">
    <property type="entry name" value="HAMP_dom"/>
</dbReference>
<dbReference type="PANTHER" id="PTHR42878">
    <property type="entry name" value="TWO-COMPONENT HISTIDINE KINASE"/>
    <property type="match status" value="1"/>
</dbReference>
<evidence type="ECO:0000259" key="13">
    <source>
        <dbReference type="PROSITE" id="PS50109"/>
    </source>
</evidence>
<evidence type="ECO:0000256" key="5">
    <source>
        <dbReference type="ARBA" id="ARBA00022553"/>
    </source>
</evidence>
<dbReference type="SUPFAM" id="SSF47384">
    <property type="entry name" value="Homodimeric domain of signal transducing histidine kinase"/>
    <property type="match status" value="1"/>
</dbReference>
<dbReference type="SUPFAM" id="SSF55874">
    <property type="entry name" value="ATPase domain of HSP90 chaperone/DNA topoisomerase II/histidine kinase"/>
    <property type="match status" value="1"/>
</dbReference>
<name>A0A538SC64_UNCEI</name>
<dbReference type="PROSITE" id="PS50109">
    <property type="entry name" value="HIS_KIN"/>
    <property type="match status" value="1"/>
</dbReference>
<evidence type="ECO:0000256" key="7">
    <source>
        <dbReference type="ARBA" id="ARBA00022741"/>
    </source>
</evidence>
<dbReference type="GO" id="GO:0000156">
    <property type="term" value="F:phosphorelay response regulator activity"/>
    <property type="evidence" value="ECO:0007669"/>
    <property type="project" value="TreeGrafter"/>
</dbReference>
<keyword evidence="9" id="KW-0067">ATP-binding</keyword>
<keyword evidence="7" id="KW-0547">Nucleotide-binding</keyword>
<dbReference type="EMBL" id="VBOT01000130">
    <property type="protein sequence ID" value="TMQ48958.1"/>
    <property type="molecule type" value="Genomic_DNA"/>
</dbReference>
<dbReference type="GO" id="GO:0000155">
    <property type="term" value="F:phosphorelay sensor kinase activity"/>
    <property type="evidence" value="ECO:0007669"/>
    <property type="project" value="InterPro"/>
</dbReference>
<evidence type="ECO:0000256" key="2">
    <source>
        <dbReference type="ARBA" id="ARBA00004236"/>
    </source>
</evidence>
<dbReference type="InterPro" id="IPR036097">
    <property type="entry name" value="HisK_dim/P_sf"/>
</dbReference>
<organism evidence="15 16">
    <name type="scientific">Eiseniibacteriota bacterium</name>
    <dbReference type="NCBI Taxonomy" id="2212470"/>
    <lineage>
        <taxon>Bacteria</taxon>
        <taxon>Candidatus Eiseniibacteriota</taxon>
    </lineage>
</organism>
<dbReference type="Proteomes" id="UP000320184">
    <property type="component" value="Unassembled WGS sequence"/>
</dbReference>
<evidence type="ECO:0000256" key="12">
    <source>
        <dbReference type="SAM" id="Phobius"/>
    </source>
</evidence>
<keyword evidence="4" id="KW-1003">Cell membrane</keyword>
<keyword evidence="12" id="KW-0812">Transmembrane</keyword>
<keyword evidence="10" id="KW-0902">Two-component regulatory system</keyword>